<organism evidence="2 3">
    <name type="scientific">Obba rivulosa</name>
    <dbReference type="NCBI Taxonomy" id="1052685"/>
    <lineage>
        <taxon>Eukaryota</taxon>
        <taxon>Fungi</taxon>
        <taxon>Dikarya</taxon>
        <taxon>Basidiomycota</taxon>
        <taxon>Agaricomycotina</taxon>
        <taxon>Agaricomycetes</taxon>
        <taxon>Polyporales</taxon>
        <taxon>Gelatoporiaceae</taxon>
        <taxon>Obba</taxon>
    </lineage>
</organism>
<protein>
    <submittedName>
        <fullName evidence="2">Uncharacterized protein</fullName>
    </submittedName>
</protein>
<accession>A0A8E2B1X5</accession>
<dbReference type="EMBL" id="KV722371">
    <property type="protein sequence ID" value="OCH92330.1"/>
    <property type="molecule type" value="Genomic_DNA"/>
</dbReference>
<feature type="region of interest" description="Disordered" evidence="1">
    <location>
        <begin position="274"/>
        <end position="301"/>
    </location>
</feature>
<feature type="region of interest" description="Disordered" evidence="1">
    <location>
        <begin position="192"/>
        <end position="259"/>
    </location>
</feature>
<keyword evidence="3" id="KW-1185">Reference proteome</keyword>
<dbReference type="Proteomes" id="UP000250043">
    <property type="component" value="Unassembled WGS sequence"/>
</dbReference>
<evidence type="ECO:0000256" key="1">
    <source>
        <dbReference type="SAM" id="MobiDB-lite"/>
    </source>
</evidence>
<evidence type="ECO:0000313" key="3">
    <source>
        <dbReference type="Proteomes" id="UP000250043"/>
    </source>
</evidence>
<proteinExistence type="predicted"/>
<feature type="compositionally biased region" description="Low complexity" evidence="1">
    <location>
        <begin position="274"/>
        <end position="288"/>
    </location>
</feature>
<dbReference type="AlphaFoldDB" id="A0A8E2B1X5"/>
<dbReference type="OrthoDB" id="2568455at2759"/>
<feature type="compositionally biased region" description="Low complexity" evidence="1">
    <location>
        <begin position="192"/>
        <end position="203"/>
    </location>
</feature>
<gene>
    <name evidence="2" type="ORF">OBBRIDRAFT_727001</name>
</gene>
<sequence>MTPPPSSRSLTPSQPARSDLEQFAELCRAWYFDQNDNSGRLMTQTLATLPPSQRAPYARLQASIRAAYHASVNARRDAEFRAHLAAINPGGSLMPHSRADPDGPLAKKERYERFERFVQTWCTTGMPGTKPFFQGLWAVMRLQVVPEHLGGAGAFRIEWEIDDAVFKEAAGKDFMLEAIDVLKGALGFEEAPSYRPSSASNSPAPSPGFTPLSPIHSRSQSQPLPSDISAPARSQKVPPISSRTQTKRPRAPSDPFLDTPTLSTSYSYFNTSVQLSTSGSSSADSPGTPLTPRDGEMAPRRPAFDLSETEGYTRIWTTPDLPNQEYMTLLSIFPSFISPTTLPRFTVKPENSRPIDIEEGAEVPAGRQDIRVGTGTMWVGPRLRSAGWQGGWWTRFKLWLRRIFC</sequence>
<evidence type="ECO:0000313" key="2">
    <source>
        <dbReference type="EMBL" id="OCH92330.1"/>
    </source>
</evidence>
<name>A0A8E2B1X5_9APHY</name>
<reference evidence="2 3" key="1">
    <citation type="submission" date="2016-07" db="EMBL/GenBank/DDBJ databases">
        <title>Draft genome of the white-rot fungus Obba rivulosa 3A-2.</title>
        <authorList>
            <consortium name="DOE Joint Genome Institute"/>
            <person name="Miettinen O."/>
            <person name="Riley R."/>
            <person name="Acob R."/>
            <person name="Barry K."/>
            <person name="Cullen D."/>
            <person name="De Vries R."/>
            <person name="Hainaut M."/>
            <person name="Hatakka A."/>
            <person name="Henrissat B."/>
            <person name="Hilden K."/>
            <person name="Kuo R."/>
            <person name="Labutti K."/>
            <person name="Lipzen A."/>
            <person name="Makela M.R."/>
            <person name="Sandor L."/>
            <person name="Spatafora J.W."/>
            <person name="Grigoriev I.V."/>
            <person name="Hibbett D.S."/>
        </authorList>
    </citation>
    <scope>NUCLEOTIDE SEQUENCE [LARGE SCALE GENOMIC DNA]</scope>
    <source>
        <strain evidence="2 3">3A-2</strain>
    </source>
</reference>